<organism evidence="5 6">
    <name type="scientific">Mucilaginibacter ginsenosidivorans</name>
    <dbReference type="NCBI Taxonomy" id="398053"/>
    <lineage>
        <taxon>Bacteria</taxon>
        <taxon>Pseudomonadati</taxon>
        <taxon>Bacteroidota</taxon>
        <taxon>Sphingobacteriia</taxon>
        <taxon>Sphingobacteriales</taxon>
        <taxon>Sphingobacteriaceae</taxon>
        <taxon>Mucilaginibacter</taxon>
    </lineage>
</organism>
<dbReference type="Gene3D" id="2.60.120.200">
    <property type="match status" value="1"/>
</dbReference>
<evidence type="ECO:0000313" key="6">
    <source>
        <dbReference type="Proteomes" id="UP000321479"/>
    </source>
</evidence>
<sequence length="280" mass="29788">MIDMKKTKIYVIALALLGVGVSSCRKEFNPKSYAPPLVINGFTSSSDIEKANLAAYYSFNGNLTDSVSGTAGEATGTSFTKGEVGQGLQGALNGYVLADPGPKVKALNSFTISEWVNTPPPSTGIIGIFSLARTDQFWGNIEIFIENGSDNTNGKVRVHIDKGGSDYTYAVDGVLNLFNVWKNITVTYDSVTGACALYVNGSKVNTGTAGNLKGDLNFTNIGKLVFGTVQFNTDPSQTSATGKQDWASYLTGQMDEVRIYDKVLSDNEIGALVALQGRGK</sequence>
<protein>
    <submittedName>
        <fullName evidence="5">LamG domain-containing protein</fullName>
    </submittedName>
</protein>
<dbReference type="OrthoDB" id="9814380at2"/>
<keyword evidence="4" id="KW-1015">Disulfide bond</keyword>
<keyword evidence="2" id="KW-0479">Metal-binding</keyword>
<proteinExistence type="predicted"/>
<dbReference type="Proteomes" id="UP000321479">
    <property type="component" value="Chromosome"/>
</dbReference>
<evidence type="ECO:0000256" key="1">
    <source>
        <dbReference type="ARBA" id="ARBA00001913"/>
    </source>
</evidence>
<dbReference type="InterPro" id="IPR013320">
    <property type="entry name" value="ConA-like_dom_sf"/>
</dbReference>
<evidence type="ECO:0000256" key="4">
    <source>
        <dbReference type="ARBA" id="ARBA00023157"/>
    </source>
</evidence>
<keyword evidence="6" id="KW-1185">Reference proteome</keyword>
<evidence type="ECO:0000256" key="2">
    <source>
        <dbReference type="ARBA" id="ARBA00022723"/>
    </source>
</evidence>
<comment type="cofactor">
    <cofactor evidence="1">
        <name>Ca(2+)</name>
        <dbReference type="ChEBI" id="CHEBI:29108"/>
    </cofactor>
</comment>
<gene>
    <name evidence="5" type="ORF">FRZ54_08980</name>
</gene>
<dbReference type="SUPFAM" id="SSF49899">
    <property type="entry name" value="Concanavalin A-like lectins/glucanases"/>
    <property type="match status" value="1"/>
</dbReference>
<dbReference type="InterPro" id="IPR051360">
    <property type="entry name" value="Neuronal_Pentraxin_Related"/>
</dbReference>
<dbReference type="PANTHER" id="PTHR19277:SF125">
    <property type="entry name" value="B6"/>
    <property type="match status" value="1"/>
</dbReference>
<name>A0A5B8UUV0_9SPHI</name>
<dbReference type="GO" id="GO:0046872">
    <property type="term" value="F:metal ion binding"/>
    <property type="evidence" value="ECO:0007669"/>
    <property type="project" value="UniProtKB-KW"/>
</dbReference>
<dbReference type="GO" id="GO:0004553">
    <property type="term" value="F:hydrolase activity, hydrolyzing O-glycosyl compounds"/>
    <property type="evidence" value="ECO:0007669"/>
    <property type="project" value="UniProtKB-ARBA"/>
</dbReference>
<dbReference type="KEGG" id="mgin:FRZ54_08980"/>
<dbReference type="AlphaFoldDB" id="A0A5B8UUV0"/>
<dbReference type="GO" id="GO:0005975">
    <property type="term" value="P:carbohydrate metabolic process"/>
    <property type="evidence" value="ECO:0007669"/>
    <property type="project" value="UniProtKB-ARBA"/>
</dbReference>
<reference evidence="5 6" key="1">
    <citation type="journal article" date="2017" name="Curr. Microbiol.">
        <title>Mucilaginibacter ginsenosidivorans sp. nov., Isolated from Soil of Ginseng Field.</title>
        <authorList>
            <person name="Kim M.M."/>
            <person name="Siddiqi M.Z."/>
            <person name="Im W.T."/>
        </authorList>
    </citation>
    <scope>NUCLEOTIDE SEQUENCE [LARGE SCALE GENOMIC DNA]</scope>
    <source>
        <strain evidence="5 6">Gsoil 3017</strain>
    </source>
</reference>
<dbReference type="EMBL" id="CP042436">
    <property type="protein sequence ID" value="QEC62713.1"/>
    <property type="molecule type" value="Genomic_DNA"/>
</dbReference>
<evidence type="ECO:0000256" key="3">
    <source>
        <dbReference type="ARBA" id="ARBA00022837"/>
    </source>
</evidence>
<dbReference type="PANTHER" id="PTHR19277">
    <property type="entry name" value="PENTRAXIN"/>
    <property type="match status" value="1"/>
</dbReference>
<keyword evidence="3" id="KW-0106">Calcium</keyword>
<dbReference type="PROSITE" id="PS51257">
    <property type="entry name" value="PROKAR_LIPOPROTEIN"/>
    <property type="match status" value="1"/>
</dbReference>
<dbReference type="Pfam" id="PF13385">
    <property type="entry name" value="Laminin_G_3"/>
    <property type="match status" value="1"/>
</dbReference>
<accession>A0A5B8UUV0</accession>
<evidence type="ECO:0000313" key="5">
    <source>
        <dbReference type="EMBL" id="QEC62713.1"/>
    </source>
</evidence>